<dbReference type="InterPro" id="IPR011330">
    <property type="entry name" value="Glyco_hydro/deAcase_b/a-brl"/>
</dbReference>
<keyword evidence="2" id="KW-0677">Repeat</keyword>
<evidence type="ECO:0000259" key="3">
    <source>
        <dbReference type="Pfam" id="PF01522"/>
    </source>
</evidence>
<dbReference type="SUPFAM" id="SSF52058">
    <property type="entry name" value="L domain-like"/>
    <property type="match status" value="1"/>
</dbReference>
<dbReference type="Pfam" id="PF01522">
    <property type="entry name" value="Polysacc_deac_1"/>
    <property type="match status" value="1"/>
</dbReference>
<dbReference type="PROSITE" id="PS51450">
    <property type="entry name" value="LRR"/>
    <property type="match status" value="1"/>
</dbReference>
<dbReference type="PANTHER" id="PTHR46652">
    <property type="entry name" value="LEUCINE-RICH REPEAT AND IQ DOMAIN-CONTAINING PROTEIN 1-RELATED"/>
    <property type="match status" value="1"/>
</dbReference>
<reference evidence="5" key="1">
    <citation type="submission" date="2015-05" db="EMBL/GenBank/DDBJ databases">
        <authorList>
            <person name="Urmite Genomes"/>
        </authorList>
    </citation>
    <scope>NUCLEOTIDE SEQUENCE [LARGE SCALE GENOMIC DNA]</scope>
    <source>
        <strain evidence="5">LF1</strain>
    </source>
</reference>
<evidence type="ECO:0000313" key="5">
    <source>
        <dbReference type="Proteomes" id="UP000199087"/>
    </source>
</evidence>
<gene>
    <name evidence="4" type="ORF">BN000_01596</name>
</gene>
<protein>
    <submittedName>
        <fullName evidence="4">Leucine Rich repeats (2 copies)</fullName>
    </submittedName>
</protein>
<dbReference type="GO" id="GO:0016810">
    <property type="term" value="F:hydrolase activity, acting on carbon-nitrogen (but not peptide) bonds"/>
    <property type="evidence" value="ECO:0007669"/>
    <property type="project" value="InterPro"/>
</dbReference>
<sequence length="388" mass="45445">MLNPKNFVSIKKKYYEWRFWNNVYREMLKHIKIFGDKSNQQLTPYINKPGIALSFDDSYRIKDWTKYGKDIFGYYDVKVTFNINAIHHFEGKREHSQNEIDLLLDLQGHGHEIAHHSLTHKKATEYSNQFGINKWIEDEIISLFQWMGKQTHSKTGEGFKKPVTFAFPHFLYNSENIQKLIPKYFKIARGYHDKDNLTAFNHQGFAPSICLDGYYSCNLKYVEKMIKKAKEASKNLIITCHSILPKEVDWDDFGWGEESNKSGTWRTTPETIQFIIDVAKKFNMEFYTTAELAGIATFIDENFEMAVREQITNPKAKWIPISELIEITELDLSNRNIANLDGIQYFLNLESLNLANNQIKNFRLLEKLPKLSNLNIENNSIQTNKKIV</sequence>
<dbReference type="STRING" id="1499688.BN000_01596"/>
<evidence type="ECO:0000313" key="4">
    <source>
        <dbReference type="EMBL" id="CRK81685.1"/>
    </source>
</evidence>
<dbReference type="GO" id="GO:0005975">
    <property type="term" value="P:carbohydrate metabolic process"/>
    <property type="evidence" value="ECO:0007669"/>
    <property type="project" value="InterPro"/>
</dbReference>
<dbReference type="Gene3D" id="3.20.20.370">
    <property type="entry name" value="Glycoside hydrolase/deacetylase"/>
    <property type="match status" value="1"/>
</dbReference>
<evidence type="ECO:0000256" key="2">
    <source>
        <dbReference type="ARBA" id="ARBA00022737"/>
    </source>
</evidence>
<dbReference type="PANTHER" id="PTHR46652:SF3">
    <property type="entry name" value="LEUCINE-RICH REPEAT-CONTAINING PROTEIN 9"/>
    <property type="match status" value="1"/>
</dbReference>
<dbReference type="AlphaFoldDB" id="A0A0U1NUN8"/>
<dbReference type="Proteomes" id="UP000199087">
    <property type="component" value="Unassembled WGS sequence"/>
</dbReference>
<dbReference type="EMBL" id="CVRB01000001">
    <property type="protein sequence ID" value="CRK81685.1"/>
    <property type="molecule type" value="Genomic_DNA"/>
</dbReference>
<dbReference type="Gene3D" id="3.80.10.10">
    <property type="entry name" value="Ribonuclease Inhibitor"/>
    <property type="match status" value="1"/>
</dbReference>
<keyword evidence="5" id="KW-1185">Reference proteome</keyword>
<dbReference type="InterPro" id="IPR032675">
    <property type="entry name" value="LRR_dom_sf"/>
</dbReference>
<dbReference type="SUPFAM" id="SSF88713">
    <property type="entry name" value="Glycoside hydrolase/deacetylase"/>
    <property type="match status" value="1"/>
</dbReference>
<accession>A0A0U1NUN8</accession>
<dbReference type="InterPro" id="IPR002509">
    <property type="entry name" value="NODB_dom"/>
</dbReference>
<keyword evidence="1" id="KW-0433">Leucine-rich repeat</keyword>
<proteinExistence type="predicted"/>
<organism evidence="4 5">
    <name type="scientific">Neobacillus massiliamazoniensis</name>
    <dbReference type="NCBI Taxonomy" id="1499688"/>
    <lineage>
        <taxon>Bacteria</taxon>
        <taxon>Bacillati</taxon>
        <taxon>Bacillota</taxon>
        <taxon>Bacilli</taxon>
        <taxon>Bacillales</taxon>
        <taxon>Bacillaceae</taxon>
        <taxon>Neobacillus</taxon>
    </lineage>
</organism>
<name>A0A0U1NUN8_9BACI</name>
<feature type="domain" description="NodB homology" evidence="3">
    <location>
        <begin position="48"/>
        <end position="151"/>
    </location>
</feature>
<dbReference type="InterPro" id="IPR001611">
    <property type="entry name" value="Leu-rich_rpt"/>
</dbReference>
<evidence type="ECO:0000256" key="1">
    <source>
        <dbReference type="ARBA" id="ARBA00022614"/>
    </source>
</evidence>
<dbReference type="InterPro" id="IPR050836">
    <property type="entry name" value="SDS22/Internalin_LRR"/>
</dbReference>